<reference evidence="2 3" key="1">
    <citation type="journal article" date="2024" name="BMC Genomics">
        <title>De novo assembly and annotation of Popillia japonica's genome with initial clues to its potential as an invasive pest.</title>
        <authorList>
            <person name="Cucini C."/>
            <person name="Boschi S."/>
            <person name="Funari R."/>
            <person name="Cardaioli E."/>
            <person name="Iannotti N."/>
            <person name="Marturano G."/>
            <person name="Paoli F."/>
            <person name="Bruttini M."/>
            <person name="Carapelli A."/>
            <person name="Frati F."/>
            <person name="Nardi F."/>
        </authorList>
    </citation>
    <scope>NUCLEOTIDE SEQUENCE [LARGE SCALE GENOMIC DNA]</scope>
    <source>
        <strain evidence="2">DMR45628</strain>
    </source>
</reference>
<evidence type="ECO:0000313" key="2">
    <source>
        <dbReference type="EMBL" id="KAK9753369.1"/>
    </source>
</evidence>
<gene>
    <name evidence="2" type="ORF">QE152_g3513</name>
</gene>
<evidence type="ECO:0000313" key="3">
    <source>
        <dbReference type="Proteomes" id="UP001458880"/>
    </source>
</evidence>
<feature type="coiled-coil region" evidence="1">
    <location>
        <begin position="483"/>
        <end position="538"/>
    </location>
</feature>
<dbReference type="Proteomes" id="UP001458880">
    <property type="component" value="Unassembled WGS sequence"/>
</dbReference>
<dbReference type="EMBL" id="JASPKY010000014">
    <property type="protein sequence ID" value="KAK9753369.1"/>
    <property type="molecule type" value="Genomic_DNA"/>
</dbReference>
<keyword evidence="3" id="KW-1185">Reference proteome</keyword>
<dbReference type="GO" id="GO:0060271">
    <property type="term" value="P:cilium assembly"/>
    <property type="evidence" value="ECO:0007669"/>
    <property type="project" value="TreeGrafter"/>
</dbReference>
<evidence type="ECO:0000256" key="1">
    <source>
        <dbReference type="SAM" id="Coils"/>
    </source>
</evidence>
<dbReference type="GO" id="GO:0005814">
    <property type="term" value="C:centriole"/>
    <property type="evidence" value="ECO:0007669"/>
    <property type="project" value="TreeGrafter"/>
</dbReference>
<keyword evidence="1" id="KW-0175">Coiled coil</keyword>
<dbReference type="AlphaFoldDB" id="A0AAW1N038"/>
<accession>A0AAW1N038</accession>
<comment type="caution">
    <text evidence="2">The sequence shown here is derived from an EMBL/GenBank/DDBJ whole genome shotgun (WGS) entry which is preliminary data.</text>
</comment>
<dbReference type="PANTHER" id="PTHR35970:SF1">
    <property type="entry name" value="SODIUM CHANNEL AND CLATHRIN LINKER 1"/>
    <property type="match status" value="1"/>
</dbReference>
<name>A0AAW1N038_POPJA</name>
<dbReference type="InterPro" id="IPR038911">
    <property type="entry name" value="SCLT1"/>
</dbReference>
<sequence>MNEILTEEITLPWYPKKIDLVGTLQEQLEYCKIEQNHLRNESVTLIQENKSLSSYIKTHLHNQEDAQPKSKFDDNDIIQNLKSQIQLLMKEKESTTELWKNALETIDHLEDELRLYEGRTHGYVSKTDVRKLKEDYQKQVKELEIELMQVKVSLLERQDKSHQETTKAVQNLQDKIERLLQENQILQAEKDKLTSTLQEKNKLISSLRAKEKESQLKVSEAIQVVDAALFEKDAALYREKQAKDEVLQLTKALSDSIQEANKKVQSDLDTAKKQYLEKVQKLKTDMKNLSEFLKQKDLELEKEKNTSKILEEKLDIIQKGNITIETSSTSKLLLLEKNLESTFQNLLLSEKKNIQLEAENKSIRDDLEQMANMYNRDIKTRESEKIVLENKIAALQNDLDVSNSSLVHVATKMEEVNTTKMEEVNSKLLLIETDLKKQLHLKDVKNEKILSNKIKEIEIANAKLNKGVKKRLEDQIQFNKKWKVTMNDIIQKLEKRVNDLKQESHSLRQSKKELRQKLREAEEQLSEYKERLKSLCLDVTKVAIFSKEHLSATETDPNDANR</sequence>
<dbReference type="GO" id="GO:0045162">
    <property type="term" value="P:clustering of voltage-gated sodium channels"/>
    <property type="evidence" value="ECO:0007669"/>
    <property type="project" value="InterPro"/>
</dbReference>
<feature type="coiled-coil region" evidence="1">
    <location>
        <begin position="353"/>
        <end position="398"/>
    </location>
</feature>
<proteinExistence type="predicted"/>
<feature type="coiled-coil region" evidence="1">
    <location>
        <begin position="126"/>
        <end position="210"/>
    </location>
</feature>
<dbReference type="PANTHER" id="PTHR35970">
    <property type="entry name" value="SODIUM CHANNEL AND CLATHRIN LINKER 1"/>
    <property type="match status" value="1"/>
</dbReference>
<feature type="coiled-coil region" evidence="1">
    <location>
        <begin position="254"/>
        <end position="313"/>
    </location>
</feature>
<protein>
    <submittedName>
        <fullName evidence="2">Uncharacterized protein</fullName>
    </submittedName>
</protein>
<organism evidence="2 3">
    <name type="scientific">Popillia japonica</name>
    <name type="common">Japanese beetle</name>
    <dbReference type="NCBI Taxonomy" id="7064"/>
    <lineage>
        <taxon>Eukaryota</taxon>
        <taxon>Metazoa</taxon>
        <taxon>Ecdysozoa</taxon>
        <taxon>Arthropoda</taxon>
        <taxon>Hexapoda</taxon>
        <taxon>Insecta</taxon>
        <taxon>Pterygota</taxon>
        <taxon>Neoptera</taxon>
        <taxon>Endopterygota</taxon>
        <taxon>Coleoptera</taxon>
        <taxon>Polyphaga</taxon>
        <taxon>Scarabaeiformia</taxon>
        <taxon>Scarabaeidae</taxon>
        <taxon>Rutelinae</taxon>
        <taxon>Popillia</taxon>
    </lineage>
</organism>